<dbReference type="Gene3D" id="1.25.40.1040">
    <property type="match status" value="1"/>
</dbReference>
<evidence type="ECO:0008006" key="5">
    <source>
        <dbReference type="Google" id="ProtNLM"/>
    </source>
</evidence>
<name>A0ABN9U6A0_9DINO</name>
<comment type="similarity">
    <text evidence="1">Belongs to the MDM20/NAA25 family.</text>
</comment>
<feature type="region of interest" description="Disordered" evidence="2">
    <location>
        <begin position="940"/>
        <end position="963"/>
    </location>
</feature>
<dbReference type="InterPro" id="IPR011990">
    <property type="entry name" value="TPR-like_helical_dom_sf"/>
</dbReference>
<dbReference type="SUPFAM" id="SSF48452">
    <property type="entry name" value="TPR-like"/>
    <property type="match status" value="1"/>
</dbReference>
<organism evidence="3 4">
    <name type="scientific">Prorocentrum cordatum</name>
    <dbReference type="NCBI Taxonomy" id="2364126"/>
    <lineage>
        <taxon>Eukaryota</taxon>
        <taxon>Sar</taxon>
        <taxon>Alveolata</taxon>
        <taxon>Dinophyceae</taxon>
        <taxon>Prorocentrales</taxon>
        <taxon>Prorocentraceae</taxon>
        <taxon>Prorocentrum</taxon>
    </lineage>
</organism>
<evidence type="ECO:0000313" key="4">
    <source>
        <dbReference type="Proteomes" id="UP001189429"/>
    </source>
</evidence>
<dbReference type="PANTHER" id="PTHR22767">
    <property type="entry name" value="N-TERMINAL ACETYLTRANSFERASE-RELATED"/>
    <property type="match status" value="1"/>
</dbReference>
<keyword evidence="4" id="KW-1185">Reference proteome</keyword>
<dbReference type="PANTHER" id="PTHR22767:SF3">
    <property type="entry name" value="N-ALPHA-ACETYLTRANSFERASE 25, NATB AUXILIARY SUBUNIT"/>
    <property type="match status" value="1"/>
</dbReference>
<proteinExistence type="inferred from homology"/>
<dbReference type="Proteomes" id="UP001189429">
    <property type="component" value="Unassembled WGS sequence"/>
</dbReference>
<dbReference type="InterPro" id="IPR019183">
    <property type="entry name" value="NAA25_NatB_aux_su"/>
</dbReference>
<comment type="caution">
    <text evidence="3">The sequence shown here is derived from an EMBL/GenBank/DDBJ whole genome shotgun (WGS) entry which is preliminary data.</text>
</comment>
<dbReference type="Pfam" id="PF09797">
    <property type="entry name" value="NatB_MDM20"/>
    <property type="match status" value="1"/>
</dbReference>
<evidence type="ECO:0000256" key="1">
    <source>
        <dbReference type="ARBA" id="ARBA00006298"/>
    </source>
</evidence>
<accession>A0ABN9U6A0</accession>
<sequence>MSHSLRRTTHAASEDDELEAYSRLFGTQGTFRSRAGPKRPPRHPKAARAVAEALEQGNLRLVLSRTESLLEAHAGDALLLALRAVALERAGRRQEALAACQLACAAEPTELEVLGHLRTVYHRSGLYPEVSRLYEVAAAADEGCEGASLALFLARVSEGDTVGQQEVALRLHSCFGRPLYLYWSIAAVLLQPLGIGQHASLDLAQRLLQRLPELSGCDGVAGRWEAHRLLLLHLATLRQQGRQAEAAALLAEHRAAVPLPRDEDGLRVRLLSEAGERGALEAARSRWLRRVGHWRSAREYVSLAFQWDGLPLLAPAPLAAAGDPAPRAGGGFAWLAGLAGRLGPPSPLLAAGRGPGLRDARWRQSACGAPAGPEPEPPRQGGGVADAYSLAVHLQSNRDAAATRVPFLAELELRALALACGERECWERAAARRPRADRAVWPVPALSGDLDDLADALAGYFSLFGHSGGCYADLKPYLCLLDAPRAERLLGRLHQLEPLGRSATTAAARGLAADVAERAAEGAVAVIGAAARDEETGGGAAEPEVCRSDAGWVALCEHAQRQVVLARLRRGLCAAEGLGLEGMAREVDGLLRLWGELRPMSANHPTSSEGFCTNGVWEELEPTVDPDDLLLAAAATLLDMDRLFCTQVFPAFSGGEGARFPAVAERVYLLDALVLLELGAKAVPNCARVRLLLAAVYGAAGAGGMLRKWHETIGAGAISGHGALLHASLEGLLALGSWEEVPEACRRLRHLHATFERAARLEPAAACEGGATHGLLRGREVAAALRGLYCSLARRQAVVAEAVLEVHAAGGLVAAAERLEQRAAELQDVAGKPSSSWDCPPAQPSAALRQLYALPRCSPLQAVAMGVVGAGHLALGAPPLALEPLLEQWAAAFRPAVTDAMVTAAPSLWACAWAGQRAPGPKASREAGYTRRAQGSLAAGPCGVEGYPAPPTSRPSALEEVVDPRRVDTASTVRLRALLLLAVRAMLKPEPSAEEISLLLSDAHSETAPEEAARSAWGEEAHWPPPWRPSPTAADSVFWRCALLACDVAHRALSVPAFRGGAAESDYTSAAAGASAVRDAVGPSGAPAAAPAAADWANLRRGLAALRLLVETCGLAILGRTRPAAEEAPGRACGSAFRFGGHGARALASFLAGPALALPAALQAVAQRLPPPRRKARGLDLDPAEASRVLLTELVEDALTLGRELLAELGAACREGFDHVGALPAAGRDQPAPPQLALPRLEFWQACGPGGERPIGIDADKLRRSVLAGLVASHIRQLSSLDRALCGQMELLQGLLASPIRQ</sequence>
<evidence type="ECO:0000256" key="2">
    <source>
        <dbReference type="SAM" id="MobiDB-lite"/>
    </source>
</evidence>
<dbReference type="EMBL" id="CAUYUJ010015437">
    <property type="protein sequence ID" value="CAK0853912.1"/>
    <property type="molecule type" value="Genomic_DNA"/>
</dbReference>
<evidence type="ECO:0000313" key="3">
    <source>
        <dbReference type="EMBL" id="CAK0853912.1"/>
    </source>
</evidence>
<protein>
    <recommendedName>
        <fullName evidence="5">N-terminal acetyltransferase B complex subunit MDM20 homolog</fullName>
    </recommendedName>
</protein>
<reference evidence="3" key="1">
    <citation type="submission" date="2023-10" db="EMBL/GenBank/DDBJ databases">
        <authorList>
            <person name="Chen Y."/>
            <person name="Shah S."/>
            <person name="Dougan E. K."/>
            <person name="Thang M."/>
            <person name="Chan C."/>
        </authorList>
    </citation>
    <scope>NUCLEOTIDE SEQUENCE [LARGE SCALE GENOMIC DNA]</scope>
</reference>
<gene>
    <name evidence="3" type="ORF">PCOR1329_LOCUS45238</name>
</gene>